<evidence type="ECO:0000313" key="2">
    <source>
        <dbReference type="EMBL" id="PWY96314.1"/>
    </source>
</evidence>
<proteinExistence type="predicted"/>
<evidence type="ECO:0000256" key="1">
    <source>
        <dbReference type="SAM" id="MobiDB-lite"/>
    </source>
</evidence>
<dbReference type="EMBL" id="MSFK01000001">
    <property type="protein sequence ID" value="PWY96314.1"/>
    <property type="molecule type" value="Genomic_DNA"/>
</dbReference>
<protein>
    <submittedName>
        <fullName evidence="2">Uncharacterized protein</fullName>
    </submittedName>
</protein>
<reference evidence="2 3" key="1">
    <citation type="submission" date="2016-12" db="EMBL/GenBank/DDBJ databases">
        <title>The genomes of Aspergillus section Nigri reveals drivers in fungal speciation.</title>
        <authorList>
            <consortium name="DOE Joint Genome Institute"/>
            <person name="Vesth T.C."/>
            <person name="Nybo J."/>
            <person name="Theobald S."/>
            <person name="Brandl J."/>
            <person name="Frisvad J.C."/>
            <person name="Nielsen K.F."/>
            <person name="Lyhne E.K."/>
            <person name="Kogle M.E."/>
            <person name="Kuo A."/>
            <person name="Riley R."/>
            <person name="Clum A."/>
            <person name="Nolan M."/>
            <person name="Lipzen A."/>
            <person name="Salamov A."/>
            <person name="Henrissat B."/>
            <person name="Wiebenga A."/>
            <person name="De Vries R.P."/>
            <person name="Grigoriev I.V."/>
            <person name="Mortensen U.H."/>
            <person name="Andersen M.R."/>
            <person name="Baker S.E."/>
        </authorList>
    </citation>
    <scope>NUCLEOTIDE SEQUENCE [LARGE SCALE GENOMIC DNA]</scope>
    <source>
        <strain evidence="2 3">CBS 115572</strain>
    </source>
</reference>
<gene>
    <name evidence="2" type="ORF">BO94DRAFT_541149</name>
</gene>
<feature type="compositionally biased region" description="Polar residues" evidence="1">
    <location>
        <begin position="157"/>
        <end position="169"/>
    </location>
</feature>
<dbReference type="AlphaFoldDB" id="A0A317XCG0"/>
<feature type="region of interest" description="Disordered" evidence="1">
    <location>
        <begin position="147"/>
        <end position="169"/>
    </location>
</feature>
<keyword evidence="3" id="KW-1185">Reference proteome</keyword>
<name>A0A317XCG0_9EURO</name>
<dbReference type="STRING" id="1450535.A0A317XCG0"/>
<dbReference type="RefSeq" id="XP_025473075.1">
    <property type="nucleotide sequence ID" value="XM_025613034.1"/>
</dbReference>
<organism evidence="2 3">
    <name type="scientific">Aspergillus sclerotioniger CBS 115572</name>
    <dbReference type="NCBI Taxonomy" id="1450535"/>
    <lineage>
        <taxon>Eukaryota</taxon>
        <taxon>Fungi</taxon>
        <taxon>Dikarya</taxon>
        <taxon>Ascomycota</taxon>
        <taxon>Pezizomycotina</taxon>
        <taxon>Eurotiomycetes</taxon>
        <taxon>Eurotiomycetidae</taxon>
        <taxon>Eurotiales</taxon>
        <taxon>Aspergillaceae</taxon>
        <taxon>Aspergillus</taxon>
        <taxon>Aspergillus subgen. Circumdati</taxon>
    </lineage>
</organism>
<sequence length="169" mass="19627">MGDSKHLIREHIIDQIPRIIFELLQKVDSTAIRILGDTPTSVLDPGDYLKSIRPFVSKIQDCVHESYPEYKTCFLSVNIYRGKHSYFVVDVNNIDYDYETAHTCKTPIPVYVLRLSKRKPTLHRTTALDEQLAETLADMHNGHGRDPLPLFDDYNDPNIQYRNPRSLQR</sequence>
<comment type="caution">
    <text evidence="2">The sequence shown here is derived from an EMBL/GenBank/DDBJ whole genome shotgun (WGS) entry which is preliminary data.</text>
</comment>
<dbReference type="GeneID" id="37115177"/>
<dbReference type="Proteomes" id="UP000246702">
    <property type="component" value="Unassembled WGS sequence"/>
</dbReference>
<dbReference type="OrthoDB" id="4243861at2759"/>
<accession>A0A317XCG0</accession>
<evidence type="ECO:0000313" key="3">
    <source>
        <dbReference type="Proteomes" id="UP000246702"/>
    </source>
</evidence>